<reference evidence="1" key="1">
    <citation type="submission" date="2021-05" db="EMBL/GenBank/DDBJ databases">
        <authorList>
            <person name="Pan Q."/>
            <person name="Jouanno E."/>
            <person name="Zahm M."/>
            <person name="Klopp C."/>
            <person name="Cabau C."/>
            <person name="Louis A."/>
            <person name="Berthelot C."/>
            <person name="Parey E."/>
            <person name="Roest Crollius H."/>
            <person name="Montfort J."/>
            <person name="Robinson-Rechavi M."/>
            <person name="Bouchez O."/>
            <person name="Lampietro C."/>
            <person name="Lopez Roques C."/>
            <person name="Donnadieu C."/>
            <person name="Postlethwait J."/>
            <person name="Bobe J."/>
            <person name="Dillon D."/>
            <person name="Chandos A."/>
            <person name="von Hippel F."/>
            <person name="Guiguen Y."/>
        </authorList>
    </citation>
    <scope>NUCLEOTIDE SEQUENCE</scope>
    <source>
        <strain evidence="1">YG-Jan2019</strain>
    </source>
</reference>
<evidence type="ECO:0000313" key="1">
    <source>
        <dbReference type="EMBL" id="KAJ7992432.1"/>
    </source>
</evidence>
<evidence type="ECO:0000313" key="2">
    <source>
        <dbReference type="Proteomes" id="UP001157502"/>
    </source>
</evidence>
<proteinExistence type="predicted"/>
<dbReference type="EMBL" id="CM055752">
    <property type="protein sequence ID" value="KAJ7992432.1"/>
    <property type="molecule type" value="Genomic_DNA"/>
</dbReference>
<comment type="caution">
    <text evidence="1">The sequence shown here is derived from an EMBL/GenBank/DDBJ whole genome shotgun (WGS) entry which is preliminary data.</text>
</comment>
<name>A0ACC2FMA1_DALPE</name>
<accession>A0ACC2FMA1</accession>
<sequence>MSDLEDFSKTAGPWNASDGYQLNATSVPVVFSLIFLLGTVGNSLVLAVLLRSGQVGYNTTNLFILNLSVADFFFIIFCVPFQATIYSLEGWVFGSFMCKVVHFFINLTMYASSFTLAAVSVDRCVPAPLLCVY</sequence>
<protein>
    <submittedName>
        <fullName evidence="1">Uncharacterized protein</fullName>
    </submittedName>
</protein>
<keyword evidence="2" id="KW-1185">Reference proteome</keyword>
<dbReference type="Proteomes" id="UP001157502">
    <property type="component" value="Chromosome 25"/>
</dbReference>
<organism evidence="1 2">
    <name type="scientific">Dallia pectoralis</name>
    <name type="common">Alaska blackfish</name>
    <dbReference type="NCBI Taxonomy" id="75939"/>
    <lineage>
        <taxon>Eukaryota</taxon>
        <taxon>Metazoa</taxon>
        <taxon>Chordata</taxon>
        <taxon>Craniata</taxon>
        <taxon>Vertebrata</taxon>
        <taxon>Euteleostomi</taxon>
        <taxon>Actinopterygii</taxon>
        <taxon>Neopterygii</taxon>
        <taxon>Teleostei</taxon>
        <taxon>Protacanthopterygii</taxon>
        <taxon>Esociformes</taxon>
        <taxon>Umbridae</taxon>
        <taxon>Dallia</taxon>
    </lineage>
</organism>
<gene>
    <name evidence="1" type="ORF">DPEC_G00278490</name>
</gene>